<gene>
    <name evidence="7" type="ORF">GBAR_LOCUS14189</name>
</gene>
<dbReference type="SMART" id="SM00064">
    <property type="entry name" value="FYVE"/>
    <property type="match status" value="1"/>
</dbReference>
<dbReference type="PROSITE" id="PS50178">
    <property type="entry name" value="ZF_FYVE"/>
    <property type="match status" value="1"/>
</dbReference>
<dbReference type="AlphaFoldDB" id="A0AA35S6N2"/>
<organism evidence="7 8">
    <name type="scientific">Geodia barretti</name>
    <name type="common">Barrett's horny sponge</name>
    <dbReference type="NCBI Taxonomy" id="519541"/>
    <lineage>
        <taxon>Eukaryota</taxon>
        <taxon>Metazoa</taxon>
        <taxon>Porifera</taxon>
        <taxon>Demospongiae</taxon>
        <taxon>Heteroscleromorpha</taxon>
        <taxon>Tetractinellida</taxon>
        <taxon>Astrophorina</taxon>
        <taxon>Geodiidae</taxon>
        <taxon>Geodia</taxon>
    </lineage>
</organism>
<feature type="compositionally biased region" description="Basic and acidic residues" evidence="5">
    <location>
        <begin position="61"/>
        <end position="72"/>
    </location>
</feature>
<dbReference type="InterPro" id="IPR017455">
    <property type="entry name" value="Znf_FYVE-rel"/>
</dbReference>
<dbReference type="Proteomes" id="UP001174909">
    <property type="component" value="Unassembled WGS sequence"/>
</dbReference>
<evidence type="ECO:0000256" key="5">
    <source>
        <dbReference type="SAM" id="MobiDB-lite"/>
    </source>
</evidence>
<dbReference type="Pfam" id="PF01363">
    <property type="entry name" value="FYVE"/>
    <property type="match status" value="1"/>
</dbReference>
<evidence type="ECO:0000256" key="2">
    <source>
        <dbReference type="ARBA" id="ARBA00022771"/>
    </source>
</evidence>
<evidence type="ECO:0000259" key="6">
    <source>
        <dbReference type="PROSITE" id="PS50178"/>
    </source>
</evidence>
<dbReference type="SUPFAM" id="SSF57997">
    <property type="entry name" value="Tropomyosin"/>
    <property type="match status" value="1"/>
</dbReference>
<keyword evidence="3" id="KW-0862">Zinc</keyword>
<dbReference type="InterPro" id="IPR000306">
    <property type="entry name" value="Znf_FYVE"/>
</dbReference>
<keyword evidence="8" id="KW-1185">Reference proteome</keyword>
<evidence type="ECO:0000313" key="7">
    <source>
        <dbReference type="EMBL" id="CAI8024450.1"/>
    </source>
</evidence>
<dbReference type="PANTHER" id="PTHR23164:SF30">
    <property type="entry name" value="EARLY ENDOSOME ANTIGEN 1"/>
    <property type="match status" value="1"/>
</dbReference>
<feature type="compositionally biased region" description="Basic and acidic residues" evidence="5">
    <location>
        <begin position="30"/>
        <end position="44"/>
    </location>
</feature>
<reference evidence="7" key="1">
    <citation type="submission" date="2023-03" db="EMBL/GenBank/DDBJ databases">
        <authorList>
            <person name="Steffen K."/>
            <person name="Cardenas P."/>
        </authorList>
    </citation>
    <scope>NUCLEOTIDE SEQUENCE</scope>
</reference>
<dbReference type="Gene3D" id="1.20.5.390">
    <property type="entry name" value="L1 transposable element, trimerization domain"/>
    <property type="match status" value="1"/>
</dbReference>
<feature type="domain" description="FYVE-type" evidence="6">
    <location>
        <begin position="156"/>
        <end position="214"/>
    </location>
</feature>
<dbReference type="InterPro" id="IPR011011">
    <property type="entry name" value="Znf_FYVE_PHD"/>
</dbReference>
<sequence length="215" mass="24437">MVQMKRELEKKVTEMSQDILSLQNDLAGKEESLREVREEKDRGESQLAALGSNLASVRQQLEGEKRRGKEMERRGKMLDTRVEELTLKIKTLQDERRALLEKVVGEEERTSEAHQLNAGLQKQVQQLEAALQELGREHQTLQVMQARASERKWESDRDATACSGCGKKFSVSVRKHHCRSCGHIFCQTCTSHSTILPSSKKPVRVCNTCFSEIAT</sequence>
<name>A0AA35S6N2_GEOBA</name>
<dbReference type="CDD" id="cd15730">
    <property type="entry name" value="FYVE_EEA1"/>
    <property type="match status" value="1"/>
</dbReference>
<feature type="region of interest" description="Disordered" evidence="5">
    <location>
        <begin position="30"/>
        <end position="72"/>
    </location>
</feature>
<protein>
    <submittedName>
        <fullName evidence="7">Early endosome antigen 1</fullName>
    </submittedName>
</protein>
<comment type="caution">
    <text evidence="7">The sequence shown here is derived from an EMBL/GenBank/DDBJ whole genome shotgun (WGS) entry which is preliminary data.</text>
</comment>
<dbReference type="InterPro" id="IPR013083">
    <property type="entry name" value="Znf_RING/FYVE/PHD"/>
</dbReference>
<dbReference type="GO" id="GO:0008270">
    <property type="term" value="F:zinc ion binding"/>
    <property type="evidence" value="ECO:0007669"/>
    <property type="project" value="UniProtKB-KW"/>
</dbReference>
<keyword evidence="2 4" id="KW-0863">Zinc-finger</keyword>
<dbReference type="SUPFAM" id="SSF57903">
    <property type="entry name" value="FYVE/PHD zinc finger"/>
    <property type="match status" value="1"/>
</dbReference>
<evidence type="ECO:0000256" key="3">
    <source>
        <dbReference type="ARBA" id="ARBA00022833"/>
    </source>
</evidence>
<dbReference type="PANTHER" id="PTHR23164">
    <property type="entry name" value="EARLY ENDOSOME ANTIGEN 1"/>
    <property type="match status" value="1"/>
</dbReference>
<keyword evidence="1" id="KW-0479">Metal-binding</keyword>
<evidence type="ECO:0000256" key="1">
    <source>
        <dbReference type="ARBA" id="ARBA00022723"/>
    </source>
</evidence>
<dbReference type="EMBL" id="CASHTH010002076">
    <property type="protein sequence ID" value="CAI8024450.1"/>
    <property type="molecule type" value="Genomic_DNA"/>
</dbReference>
<dbReference type="Gene3D" id="3.30.40.10">
    <property type="entry name" value="Zinc/RING finger domain, C3HC4 (zinc finger)"/>
    <property type="match status" value="1"/>
</dbReference>
<evidence type="ECO:0000313" key="8">
    <source>
        <dbReference type="Proteomes" id="UP001174909"/>
    </source>
</evidence>
<proteinExistence type="predicted"/>
<accession>A0AA35S6N2</accession>
<evidence type="ECO:0000256" key="4">
    <source>
        <dbReference type="PROSITE-ProRule" id="PRU00091"/>
    </source>
</evidence>